<evidence type="ECO:0000256" key="1">
    <source>
        <dbReference type="ARBA" id="ARBA00010429"/>
    </source>
</evidence>
<evidence type="ECO:0000256" key="8">
    <source>
        <dbReference type="ARBA" id="ARBA00023004"/>
    </source>
</evidence>
<comment type="cofactor">
    <cofactor evidence="11">
        <name>siroheme</name>
        <dbReference type="ChEBI" id="CHEBI:60052"/>
    </cofactor>
    <text evidence="11">Binds 1 siroheme per subunit.</text>
</comment>
<feature type="binding site" description="axial binding residue" evidence="11">
    <location>
        <position position="478"/>
    </location>
    <ligand>
        <name>siroheme</name>
        <dbReference type="ChEBI" id="CHEBI:60052"/>
    </ligand>
    <ligandPart>
        <name>Fe</name>
        <dbReference type="ChEBI" id="CHEBI:18248"/>
    </ligandPart>
</feature>
<evidence type="ECO:0000256" key="3">
    <source>
        <dbReference type="ARBA" id="ARBA00022605"/>
    </source>
</evidence>
<keyword evidence="9 11" id="KW-0411">Iron-sulfur</keyword>
<dbReference type="PANTHER" id="PTHR11493:SF47">
    <property type="entry name" value="SULFITE REDUCTASE [NADPH] SUBUNIT BETA"/>
    <property type="match status" value="1"/>
</dbReference>
<dbReference type="InterPro" id="IPR011786">
    <property type="entry name" value="CysI"/>
</dbReference>
<evidence type="ECO:0000313" key="15">
    <source>
        <dbReference type="Proteomes" id="UP001497493"/>
    </source>
</evidence>
<feature type="binding site" evidence="11">
    <location>
        <position position="435"/>
    </location>
    <ligand>
        <name>[4Fe-4S] cluster</name>
        <dbReference type="ChEBI" id="CHEBI:49883"/>
    </ligand>
</feature>
<keyword evidence="3 11" id="KW-0028">Amino-acid biosynthesis</keyword>
<feature type="domain" description="Nitrite/Sulfite reductase ferredoxin-like" evidence="13">
    <location>
        <begin position="342"/>
        <end position="410"/>
    </location>
</feature>
<dbReference type="InterPro" id="IPR006067">
    <property type="entry name" value="NO2/SO3_Rdtase_4Fe4S_dom"/>
</dbReference>
<accession>A0ABP1CC88</accession>
<dbReference type="Gene3D" id="3.90.480.20">
    <property type="match status" value="1"/>
</dbReference>
<dbReference type="NCBIfam" id="NF010029">
    <property type="entry name" value="PRK13504.1"/>
    <property type="match status" value="1"/>
</dbReference>
<keyword evidence="5 11" id="KW-0479">Metal-binding</keyword>
<evidence type="ECO:0000256" key="2">
    <source>
        <dbReference type="ARBA" id="ARBA00022485"/>
    </source>
</evidence>
<dbReference type="RefSeq" id="WP_348758279.1">
    <property type="nucleotide sequence ID" value="NZ_OZ026884.1"/>
</dbReference>
<dbReference type="Pfam" id="PF03460">
    <property type="entry name" value="NIR_SIR_ferr"/>
    <property type="match status" value="2"/>
</dbReference>
<keyword evidence="2 11" id="KW-0004">4Fe-4S</keyword>
<dbReference type="InterPro" id="IPR006066">
    <property type="entry name" value="NO2/SO3_Rdtase_FeS/sirohaem_BS"/>
</dbReference>
<evidence type="ECO:0000256" key="9">
    <source>
        <dbReference type="ARBA" id="ARBA00023014"/>
    </source>
</evidence>
<protein>
    <recommendedName>
        <fullName evidence="11">Sulfite reductase [NADPH] hemoprotein beta-component</fullName>
        <shortName evidence="11">SiR-HP</shortName>
        <shortName evidence="11">SiRHP</shortName>
        <ecNumber evidence="11">1.8.1.2</ecNumber>
    </recommendedName>
</protein>
<evidence type="ECO:0000256" key="11">
    <source>
        <dbReference type="HAMAP-Rule" id="MF_01540"/>
    </source>
</evidence>
<feature type="domain" description="Nitrite/sulphite reductase 4Fe-4S" evidence="12">
    <location>
        <begin position="164"/>
        <end position="322"/>
    </location>
</feature>
<feature type="domain" description="Nitrite/Sulfite reductase ferredoxin-like" evidence="13">
    <location>
        <begin position="69"/>
        <end position="130"/>
    </location>
</feature>
<gene>
    <name evidence="11 14" type="primary">cysI</name>
    <name evidence="14" type="ORF">MECH1_V1_3015</name>
</gene>
<comment type="subunit">
    <text evidence="11">Alpha(8)-beta(8). The alpha component is a flavoprotein, the beta component is a hemoprotein.</text>
</comment>
<feature type="binding site" evidence="11">
    <location>
        <position position="478"/>
    </location>
    <ligand>
        <name>[4Fe-4S] cluster</name>
        <dbReference type="ChEBI" id="CHEBI:49883"/>
    </ligand>
</feature>
<comment type="similarity">
    <text evidence="1 11">Belongs to the nitrite and sulfite reductase 4Fe-4S domain family.</text>
</comment>
<comment type="pathway">
    <text evidence="11">Sulfur metabolism; hydrogen sulfide biosynthesis; hydrogen sulfide from sulfite (NADPH route): step 1/1.</text>
</comment>
<dbReference type="NCBIfam" id="TIGR02041">
    <property type="entry name" value="CysI"/>
    <property type="match status" value="1"/>
</dbReference>
<dbReference type="Pfam" id="PF01077">
    <property type="entry name" value="NIR_SIR"/>
    <property type="match status" value="2"/>
</dbReference>
<comment type="catalytic activity">
    <reaction evidence="11">
        <text>hydrogen sulfide + 3 NADP(+) + 3 H2O = sulfite + 3 NADPH + 4 H(+)</text>
        <dbReference type="Rhea" id="RHEA:13801"/>
        <dbReference type="ChEBI" id="CHEBI:15377"/>
        <dbReference type="ChEBI" id="CHEBI:15378"/>
        <dbReference type="ChEBI" id="CHEBI:17359"/>
        <dbReference type="ChEBI" id="CHEBI:29919"/>
        <dbReference type="ChEBI" id="CHEBI:57783"/>
        <dbReference type="ChEBI" id="CHEBI:58349"/>
        <dbReference type="EC" id="1.8.1.2"/>
    </reaction>
</comment>
<organism evidence="14 15">
    <name type="scientific">Candidatus Methylocalor cossyra</name>
    <dbReference type="NCBI Taxonomy" id="3108543"/>
    <lineage>
        <taxon>Bacteria</taxon>
        <taxon>Pseudomonadati</taxon>
        <taxon>Pseudomonadota</taxon>
        <taxon>Gammaproteobacteria</taxon>
        <taxon>Methylococcales</taxon>
        <taxon>Methylococcaceae</taxon>
        <taxon>Candidatus Methylocalor</taxon>
    </lineage>
</organism>
<dbReference type="Proteomes" id="UP001497493">
    <property type="component" value="Chromosome"/>
</dbReference>
<dbReference type="Gene3D" id="3.90.480.10">
    <property type="entry name" value="Sulfite Reductase Hemoprotein,Domain 2"/>
    <property type="match status" value="1"/>
</dbReference>
<reference evidence="14 15" key="1">
    <citation type="submission" date="2024-04" db="EMBL/GenBank/DDBJ databases">
        <authorList>
            <person name="Cremers G."/>
        </authorList>
    </citation>
    <scope>NUCLEOTIDE SEQUENCE [LARGE SCALE GENOMIC DNA]</scope>
    <source>
        <strain evidence="14">MeCH1-AG</strain>
    </source>
</reference>
<evidence type="ECO:0000313" key="14">
    <source>
        <dbReference type="EMBL" id="CAL1241791.1"/>
    </source>
</evidence>
<keyword evidence="8 11" id="KW-0408">Iron</keyword>
<dbReference type="EMBL" id="OZ026884">
    <property type="protein sequence ID" value="CAL1241791.1"/>
    <property type="molecule type" value="Genomic_DNA"/>
</dbReference>
<dbReference type="PRINTS" id="PR00397">
    <property type="entry name" value="SIROHAEM"/>
</dbReference>
<comment type="function">
    <text evidence="11">Component of the sulfite reductase complex that catalyzes the 6-electron reduction of sulfite to sulfide. This is one of several activities required for the biosynthesis of L-cysteine from sulfate.</text>
</comment>
<keyword evidence="6 11" id="KW-0521">NADP</keyword>
<proteinExistence type="inferred from homology"/>
<feature type="domain" description="Nitrite/sulphite reductase 4Fe-4S" evidence="12">
    <location>
        <begin position="424"/>
        <end position="552"/>
    </location>
</feature>
<evidence type="ECO:0000259" key="13">
    <source>
        <dbReference type="Pfam" id="PF03460"/>
    </source>
</evidence>
<feature type="binding site" evidence="11">
    <location>
        <position position="429"/>
    </location>
    <ligand>
        <name>[4Fe-4S] cluster</name>
        <dbReference type="ChEBI" id="CHEBI:49883"/>
    </ligand>
</feature>
<comment type="cofactor">
    <cofactor evidence="11">
        <name>[4Fe-4S] cluster</name>
        <dbReference type="ChEBI" id="CHEBI:49883"/>
    </cofactor>
    <text evidence="11">Binds 1 [4Fe-4S] cluster per subunit.</text>
</comment>
<evidence type="ECO:0000256" key="7">
    <source>
        <dbReference type="ARBA" id="ARBA00023002"/>
    </source>
</evidence>
<keyword evidence="4 11" id="KW-0349">Heme</keyword>
<dbReference type="InterPro" id="IPR036136">
    <property type="entry name" value="Nit/Sulf_reduc_fer-like_dom_sf"/>
</dbReference>
<keyword evidence="10 11" id="KW-0198">Cysteine biosynthesis</keyword>
<name>A0ABP1CC88_9GAMM</name>
<dbReference type="InterPro" id="IPR005117">
    <property type="entry name" value="NiRdtase/SiRdtase_haem-b_fer"/>
</dbReference>
<dbReference type="GO" id="GO:0004783">
    <property type="term" value="F:sulfite reductase (NADPH) activity"/>
    <property type="evidence" value="ECO:0007669"/>
    <property type="project" value="UniProtKB-EC"/>
</dbReference>
<dbReference type="EC" id="1.8.1.2" evidence="11"/>
<keyword evidence="15" id="KW-1185">Reference proteome</keyword>
<evidence type="ECO:0000256" key="10">
    <source>
        <dbReference type="ARBA" id="ARBA00023192"/>
    </source>
</evidence>
<keyword evidence="7 11" id="KW-0560">Oxidoreductase</keyword>
<dbReference type="PANTHER" id="PTHR11493">
    <property type="entry name" value="SULFITE REDUCTASE [NADPH] SUBUNIT BETA-RELATED"/>
    <property type="match status" value="1"/>
</dbReference>
<dbReference type="SUPFAM" id="SSF56014">
    <property type="entry name" value="Nitrite and sulphite reductase 4Fe-4S domain-like"/>
    <property type="match status" value="2"/>
</dbReference>
<evidence type="ECO:0000259" key="12">
    <source>
        <dbReference type="Pfam" id="PF01077"/>
    </source>
</evidence>
<feature type="binding site" evidence="11">
    <location>
        <position position="474"/>
    </location>
    <ligand>
        <name>[4Fe-4S] cluster</name>
        <dbReference type="ChEBI" id="CHEBI:49883"/>
    </ligand>
</feature>
<dbReference type="PROSITE" id="PS00365">
    <property type="entry name" value="NIR_SIR"/>
    <property type="match status" value="1"/>
</dbReference>
<dbReference type="Gene3D" id="3.30.413.10">
    <property type="entry name" value="Sulfite Reductase Hemoprotein, domain 1"/>
    <property type="match status" value="2"/>
</dbReference>
<sequence length="567" mass="63315">MADSRTPCAEEVLKERSRYLRGTILESLADPATGAVSPDDAKLLKFHGTYQQDDRDLRTERQRQKLEPAYGFMVRVRMPGGVCTPEQWLRLDELARRYGGGSLRITTRQTFQFHGVAKRHLKTVIAGINQALLNTIAACGDVNRNVVCHNNPYLSPLHGELYEWSKRLSEHLLPRTRAYHEIWLDGERLTDPSADEEPLYGRRYLPRKFKVGIALPPDNDIDVFAQDLGFIAIVARGQLTGFNVVVGGGMGMTLGDPATYPRLGDVIGLCAPGQILQVAETVLAIQRDYGDRSNRKHARFKYTLDDRGLAWFKAELASRLGFELEPPQPFRFETSGDRLGWQRDGRGLWHLTLGILSGRLRDTPETEWLTGLREIARIHDGDFRLTANQNLIIARISEANKPAIAELLARHRIPDPEPWSGLRRHALSCVALPTCGLAMAESERWLPTLVARLEPLLEAAGLAREAITLRVTGCPNGCARPYLAEIGLVGKAPGKYNLYLGAGFAGDRLNAPYRENLTEDEVVAALAPLFEHYARARADNERFGDFLVRLGYVPALLAGREFQRGSQ</sequence>
<dbReference type="InterPro" id="IPR045169">
    <property type="entry name" value="NO2/SO3_Rdtase_4Fe4S_prot"/>
</dbReference>
<evidence type="ECO:0000256" key="4">
    <source>
        <dbReference type="ARBA" id="ARBA00022617"/>
    </source>
</evidence>
<dbReference type="SUPFAM" id="SSF55124">
    <property type="entry name" value="Nitrite/Sulfite reductase N-terminal domain-like"/>
    <property type="match status" value="2"/>
</dbReference>
<dbReference type="InterPro" id="IPR045854">
    <property type="entry name" value="NO2/SO3_Rdtase_4Fe4S_sf"/>
</dbReference>
<evidence type="ECO:0000256" key="5">
    <source>
        <dbReference type="ARBA" id="ARBA00022723"/>
    </source>
</evidence>
<evidence type="ECO:0000256" key="6">
    <source>
        <dbReference type="ARBA" id="ARBA00022857"/>
    </source>
</evidence>
<dbReference type="HAMAP" id="MF_01540">
    <property type="entry name" value="CysI"/>
    <property type="match status" value="1"/>
</dbReference>